<dbReference type="RefSeq" id="WP_264842116.1">
    <property type="nucleotide sequence ID" value="NZ_AP025628.1"/>
</dbReference>
<dbReference type="InterPro" id="IPR050570">
    <property type="entry name" value="Cell_wall_metabolism_enzyme"/>
</dbReference>
<name>A0AA35CN67_9FIRM</name>
<dbReference type="EMBL" id="AP025628">
    <property type="protein sequence ID" value="BDG61468.1"/>
    <property type="molecule type" value="Genomic_DNA"/>
</dbReference>
<feature type="compositionally biased region" description="Low complexity" evidence="2">
    <location>
        <begin position="161"/>
        <end position="182"/>
    </location>
</feature>
<organism evidence="5 6">
    <name type="scientific">Caldinitratiruptor microaerophilus</name>
    <dbReference type="NCBI Taxonomy" id="671077"/>
    <lineage>
        <taxon>Bacteria</taxon>
        <taxon>Bacillati</taxon>
        <taxon>Bacillota</taxon>
        <taxon>Clostridia</taxon>
        <taxon>Eubacteriales</taxon>
        <taxon>Symbiobacteriaceae</taxon>
        <taxon>Caldinitratiruptor</taxon>
    </lineage>
</organism>
<feature type="domain" description="M23ase beta-sheet core" evidence="4">
    <location>
        <begin position="252"/>
        <end position="348"/>
    </location>
</feature>
<evidence type="ECO:0000256" key="1">
    <source>
        <dbReference type="ARBA" id="ARBA00022729"/>
    </source>
</evidence>
<dbReference type="CDD" id="cd12797">
    <property type="entry name" value="M23_peptidase"/>
    <property type="match status" value="1"/>
</dbReference>
<dbReference type="InterPro" id="IPR011055">
    <property type="entry name" value="Dup_hybrid_motif"/>
</dbReference>
<dbReference type="Gene3D" id="2.70.70.10">
    <property type="entry name" value="Glucose Permease (Domain IIA)"/>
    <property type="match status" value="1"/>
</dbReference>
<proteinExistence type="predicted"/>
<dbReference type="InterPro" id="IPR016047">
    <property type="entry name" value="M23ase_b-sheet_dom"/>
</dbReference>
<dbReference type="PANTHER" id="PTHR21666">
    <property type="entry name" value="PEPTIDASE-RELATED"/>
    <property type="match status" value="1"/>
</dbReference>
<accession>A0AA35CN67</accession>
<keyword evidence="3" id="KW-1133">Transmembrane helix</keyword>
<dbReference type="Pfam" id="PF01551">
    <property type="entry name" value="Peptidase_M23"/>
    <property type="match status" value="1"/>
</dbReference>
<evidence type="ECO:0000256" key="2">
    <source>
        <dbReference type="SAM" id="MobiDB-lite"/>
    </source>
</evidence>
<protein>
    <recommendedName>
        <fullName evidence="4">M23ase beta-sheet core domain-containing protein</fullName>
    </recommendedName>
</protein>
<sequence>MRERVRQVWPDPSAGVVPERRRPPGRLRQFLRREDVAETLSRLGLQTALAAALVGAALLVRWLPFASLDGARRAVARHVAGDFSVSDAWRRVSAWAAREGGWSRAVAGVHGGVRARLQRLADEILPPAPAPGRVDSPPTPPPALPSSRDEAPLGTRPPLPEGGVPVSPPGGQAAAPAPGYPGLITLERPGSSPSGGVSAGSGATAGGPSGGGPSAGPGPAAGDGGGAGARPVAGEMISPFGWRGRAGGGEELHEGVDLAAEPGAAVRALRAGVVARVGRDPLLGPFVEVDHGGGLSTRYAPVTPSGAGVGRRVEAGQVLGVLGEPPPGEPWRPHLHLEVRQDGRAVDPAPLLGAGSGV</sequence>
<evidence type="ECO:0000313" key="6">
    <source>
        <dbReference type="Proteomes" id="UP001163687"/>
    </source>
</evidence>
<dbReference type="KEGG" id="cmic:caldi_25580"/>
<feature type="compositionally biased region" description="Gly residues" evidence="2">
    <location>
        <begin position="197"/>
        <end position="228"/>
    </location>
</feature>
<evidence type="ECO:0000259" key="4">
    <source>
        <dbReference type="Pfam" id="PF01551"/>
    </source>
</evidence>
<dbReference type="PANTHER" id="PTHR21666:SF289">
    <property type="entry name" value="L-ALA--D-GLU ENDOPEPTIDASE"/>
    <property type="match status" value="1"/>
</dbReference>
<keyword evidence="3" id="KW-0812">Transmembrane</keyword>
<gene>
    <name evidence="5" type="ORF">caldi_25580</name>
</gene>
<feature type="transmembrane region" description="Helical" evidence="3">
    <location>
        <begin position="43"/>
        <end position="63"/>
    </location>
</feature>
<evidence type="ECO:0000313" key="5">
    <source>
        <dbReference type="EMBL" id="BDG61468.1"/>
    </source>
</evidence>
<dbReference type="SUPFAM" id="SSF51261">
    <property type="entry name" value="Duplicated hybrid motif"/>
    <property type="match status" value="1"/>
</dbReference>
<keyword evidence="6" id="KW-1185">Reference proteome</keyword>
<keyword evidence="1" id="KW-0732">Signal</keyword>
<feature type="region of interest" description="Disordered" evidence="2">
    <location>
        <begin position="125"/>
        <end position="234"/>
    </location>
</feature>
<reference evidence="5" key="1">
    <citation type="submission" date="2022-03" db="EMBL/GenBank/DDBJ databases">
        <title>Complete genome sequence of Caldinitratiruptor microaerophilus.</title>
        <authorList>
            <person name="Mukaiyama R."/>
            <person name="Nishiyama T."/>
            <person name="Ueda K."/>
        </authorList>
    </citation>
    <scope>NUCLEOTIDE SEQUENCE</scope>
    <source>
        <strain evidence="5">JCM 16183</strain>
    </source>
</reference>
<dbReference type="GO" id="GO:0004222">
    <property type="term" value="F:metalloendopeptidase activity"/>
    <property type="evidence" value="ECO:0007669"/>
    <property type="project" value="TreeGrafter"/>
</dbReference>
<evidence type="ECO:0000256" key="3">
    <source>
        <dbReference type="SAM" id="Phobius"/>
    </source>
</evidence>
<dbReference type="AlphaFoldDB" id="A0AA35CN67"/>
<keyword evidence="3" id="KW-0472">Membrane</keyword>
<dbReference type="Proteomes" id="UP001163687">
    <property type="component" value="Chromosome"/>
</dbReference>